<organism evidence="1 2">
    <name type="scientific">Glarea lozoyensis (strain ATCC 74030 / MF5533)</name>
    <dbReference type="NCBI Taxonomy" id="1104152"/>
    <lineage>
        <taxon>Eukaryota</taxon>
        <taxon>Fungi</taxon>
        <taxon>Dikarya</taxon>
        <taxon>Ascomycota</taxon>
        <taxon>Pezizomycotina</taxon>
        <taxon>Leotiomycetes</taxon>
        <taxon>Helotiales</taxon>
        <taxon>Helotiaceae</taxon>
        <taxon>Glarea</taxon>
    </lineage>
</organism>
<dbReference type="HOGENOM" id="CLU_1447823_0_0_1"/>
<dbReference type="EMBL" id="AGUE01000094">
    <property type="protein sequence ID" value="EHL00159.1"/>
    <property type="molecule type" value="Genomic_DNA"/>
</dbReference>
<dbReference type="Proteomes" id="UP000005446">
    <property type="component" value="Unassembled WGS sequence"/>
</dbReference>
<dbReference type="InParanoid" id="H0EMT0"/>
<evidence type="ECO:0000313" key="1">
    <source>
        <dbReference type="EMBL" id="EHL00159.1"/>
    </source>
</evidence>
<comment type="caution">
    <text evidence="1">The sequence shown here is derived from an EMBL/GenBank/DDBJ whole genome shotgun (WGS) entry which is preliminary data.</text>
</comment>
<reference evidence="1 2" key="1">
    <citation type="journal article" date="2012" name="Eukaryot. Cell">
        <title>Genome sequence of the fungus Glarea lozoyensis: the first genome sequence of a species from the Helotiaceae family.</title>
        <authorList>
            <person name="Youssar L."/>
            <person name="Gruening B.A."/>
            <person name="Erxleben A."/>
            <person name="Guenther S."/>
            <person name="Huettel W."/>
        </authorList>
    </citation>
    <scope>NUCLEOTIDE SEQUENCE [LARGE SCALE GENOMIC DNA]</scope>
    <source>
        <strain evidence="2">ATCC 74030 / MF5533</strain>
    </source>
</reference>
<gene>
    <name evidence="1" type="ORF">M7I_3927</name>
</gene>
<evidence type="ECO:0000313" key="2">
    <source>
        <dbReference type="Proteomes" id="UP000005446"/>
    </source>
</evidence>
<proteinExistence type="predicted"/>
<name>H0EMT0_GLAL7</name>
<keyword evidence="2" id="KW-1185">Reference proteome</keyword>
<sequence length="187" mass="19324">MISHVFIEMEEVNSHDNVNESDQKIATWKGMYIYHVTKSRGKAENNVQPGSPLLLKNTTTTTTPLTGTPPTTVAVPVEYFFTITCASSSFRALSATFPTTAPPEASSVYSATASPPSILGGAGNETSTLPPVVVPTNGGGNGGSGPVTVTAGSVATGVRSAATHMASSVTSSWNDYSVQLWAAQGND</sequence>
<protein>
    <submittedName>
        <fullName evidence="1">Uncharacterized protein</fullName>
    </submittedName>
</protein>
<dbReference type="AlphaFoldDB" id="H0EMT0"/>
<accession>H0EMT0</accession>